<dbReference type="RefSeq" id="WP_015754096.1">
    <property type="nucleotide sequence ID" value="NC_013222.1"/>
</dbReference>
<dbReference type="Gene3D" id="3.20.20.300">
    <property type="entry name" value="Glycoside hydrolase, family 3, N-terminal domain"/>
    <property type="match status" value="1"/>
</dbReference>
<dbReference type="SUPFAM" id="SSF52279">
    <property type="entry name" value="Beta-D-glucan exohydrolase, C-terminal domain"/>
    <property type="match status" value="1"/>
</dbReference>
<dbReference type="eggNOG" id="COG1472">
    <property type="taxonomic scope" value="Bacteria"/>
</dbReference>
<reference evidence="9 10" key="1">
    <citation type="journal article" date="2009" name="J. Bacteriol.">
        <title>Complete genome sequence of Robiginitalea biformata HTCC2501.</title>
        <authorList>
            <person name="Oh H.M."/>
            <person name="Giovannoni S.J."/>
            <person name="Lee K."/>
            <person name="Ferriera S."/>
            <person name="Johnson J."/>
            <person name="Cho J.C."/>
        </authorList>
    </citation>
    <scope>NUCLEOTIDE SEQUENCE [LARGE SCALE GENOMIC DNA]</scope>
    <source>
        <strain evidence="10">ATCC BAA-864 / HTCC2501 / KCTC 12146</strain>
    </source>
</reference>
<dbReference type="Pfam" id="PF01915">
    <property type="entry name" value="Glyco_hydro_3_C"/>
    <property type="match status" value="1"/>
</dbReference>
<sequence>MRALSFLLLFTLCTANVSYSQQPAGQSADAATARDAFIRDLLSRMTLEEKVGQMNQYNGFWDVTGPVPEGGDAERKYEDLRSGRVGSMLNITNTSDTRKLQEVAVKETRLGIPLIFGQDVIHGFKTISPIPLAEAASWDLEAIRKSAELAAREAAASGIHWTFAPMVDISRDPRWGRVMEGAGEDPYLGSRVGVARVRGFQGDDLSDPLTIAACLKHFAGYGFAEGGRDYNTADFGLSTLYNVVLPPFQAGVDAGAATVMNSFNVLNGIPATADAFLQRDILKAAWDFQGFVVSDWGSIGEMIPHGYARDRNEAALRAAVAGSDMDMESGMYLTELPELVRDGKVPESLVDEAVLRILGLKYDLGLFADPYRYADAEREKRILSNPARLETVRDMARKSIVLLKNEGGVLPLSKNGGSIALIGPLASDKDSPLGSWRLTAEPNSAVSVLEGMQAYSGNTLAYERGVPLAEGETAFVFETKINTTDRSGIPAAVELARSSETVVMVLGEHGFQSGEGRSRAALGLPGLQQELLEAVHAVNPNIVLVLMNGRPLTINWAAEHVPAILEAWHLGTESGHAIAEVLYGDYNPSGKLPMTFPKSVGQIPVYYSHLATGRPEYPGNDLVFWSHYIDQVNEPLYPFGHGLSYSDFRYADLKLQTTEIRPGGSLEVSVRLENASDTPGTEIVQLYVRDHFGSRARPVRELKGFEKVFLEAGGSAEVSFTLSAEDLAYYTAGGTWEAEPGRFSVYVGGSSRASLHADFTLTE</sequence>
<gene>
    <name evidence="9" type="ordered locus">RB2501_10632</name>
</gene>
<dbReference type="Proteomes" id="UP000009049">
    <property type="component" value="Chromosome"/>
</dbReference>
<dbReference type="EMBL" id="CP001712">
    <property type="protein sequence ID" value="EAR14775.1"/>
    <property type="molecule type" value="Genomic_DNA"/>
</dbReference>
<dbReference type="GO" id="GO:0008422">
    <property type="term" value="F:beta-glucosidase activity"/>
    <property type="evidence" value="ECO:0007669"/>
    <property type="project" value="UniProtKB-EC"/>
</dbReference>
<feature type="domain" description="Fibronectin type III-like" evidence="8">
    <location>
        <begin position="682"/>
        <end position="751"/>
    </location>
</feature>
<keyword evidence="5" id="KW-0378">Hydrolase</keyword>
<dbReference type="EC" id="3.2.1.21" evidence="3"/>
<dbReference type="PRINTS" id="PR00133">
    <property type="entry name" value="GLHYDRLASE3"/>
</dbReference>
<keyword evidence="6" id="KW-0326">Glycosidase</keyword>
<dbReference type="InterPro" id="IPR036962">
    <property type="entry name" value="Glyco_hydro_3_N_sf"/>
</dbReference>
<dbReference type="KEGG" id="rbi:RB2501_10632"/>
<evidence type="ECO:0000256" key="7">
    <source>
        <dbReference type="SAM" id="SignalP"/>
    </source>
</evidence>
<dbReference type="PANTHER" id="PTHR30620">
    <property type="entry name" value="PERIPLASMIC BETA-GLUCOSIDASE-RELATED"/>
    <property type="match status" value="1"/>
</dbReference>
<dbReference type="InterPro" id="IPR002772">
    <property type="entry name" value="Glyco_hydro_3_C"/>
</dbReference>
<feature type="chain" id="PRO_5002667534" description="beta-glucosidase" evidence="7">
    <location>
        <begin position="21"/>
        <end position="763"/>
    </location>
</feature>
<dbReference type="NCBIfam" id="NF011678">
    <property type="entry name" value="PRK15098.1"/>
    <property type="match status" value="1"/>
</dbReference>
<dbReference type="Pfam" id="PF14310">
    <property type="entry name" value="Fn3-like"/>
    <property type="match status" value="1"/>
</dbReference>
<dbReference type="Gene3D" id="2.60.40.10">
    <property type="entry name" value="Immunoglobulins"/>
    <property type="match status" value="1"/>
</dbReference>
<dbReference type="SMART" id="SM01217">
    <property type="entry name" value="Fn3_like"/>
    <property type="match status" value="1"/>
</dbReference>
<keyword evidence="10" id="KW-1185">Reference proteome</keyword>
<evidence type="ECO:0000259" key="8">
    <source>
        <dbReference type="SMART" id="SM01217"/>
    </source>
</evidence>
<dbReference type="InterPro" id="IPR026891">
    <property type="entry name" value="Fn3-like"/>
</dbReference>
<organism evidence="9 10">
    <name type="scientific">Robiginitalea biformata (strain ATCC BAA-864 / DSM 15991 / KCTC 12146 / HTCC2501)</name>
    <dbReference type="NCBI Taxonomy" id="313596"/>
    <lineage>
        <taxon>Bacteria</taxon>
        <taxon>Pseudomonadati</taxon>
        <taxon>Bacteroidota</taxon>
        <taxon>Flavobacteriia</taxon>
        <taxon>Flavobacteriales</taxon>
        <taxon>Flavobacteriaceae</taxon>
        <taxon>Robiginitalea</taxon>
    </lineage>
</organism>
<protein>
    <recommendedName>
        <fullName evidence="3">beta-glucosidase</fullName>
        <ecNumber evidence="3">3.2.1.21</ecNumber>
    </recommendedName>
</protein>
<evidence type="ECO:0000256" key="2">
    <source>
        <dbReference type="ARBA" id="ARBA00005336"/>
    </source>
</evidence>
<proteinExistence type="inferred from homology"/>
<name>A4CM83_ROBBH</name>
<dbReference type="FunFam" id="3.20.20.300:FF:000005">
    <property type="entry name" value="Periplasmic beta-glucosidase"/>
    <property type="match status" value="1"/>
</dbReference>
<dbReference type="InterPro" id="IPR051915">
    <property type="entry name" value="Cellulose_Degrad_GH3"/>
</dbReference>
<dbReference type="HOGENOM" id="CLU_004542_5_1_10"/>
<dbReference type="AlphaFoldDB" id="A4CM83"/>
<evidence type="ECO:0000313" key="9">
    <source>
        <dbReference type="EMBL" id="EAR14775.1"/>
    </source>
</evidence>
<feature type="signal peptide" evidence="7">
    <location>
        <begin position="1"/>
        <end position="20"/>
    </location>
</feature>
<dbReference type="Gene3D" id="3.40.50.1700">
    <property type="entry name" value="Glycoside hydrolase family 3 C-terminal domain"/>
    <property type="match status" value="1"/>
</dbReference>
<dbReference type="InterPro" id="IPR013783">
    <property type="entry name" value="Ig-like_fold"/>
</dbReference>
<evidence type="ECO:0000256" key="4">
    <source>
        <dbReference type="ARBA" id="ARBA00022729"/>
    </source>
</evidence>
<dbReference type="SUPFAM" id="SSF51445">
    <property type="entry name" value="(Trans)glycosidases"/>
    <property type="match status" value="1"/>
</dbReference>
<dbReference type="CAZy" id="GH3">
    <property type="family name" value="Glycoside Hydrolase Family 3"/>
</dbReference>
<dbReference type="InterPro" id="IPR036881">
    <property type="entry name" value="Glyco_hydro_3_C_sf"/>
</dbReference>
<dbReference type="Pfam" id="PF00933">
    <property type="entry name" value="Glyco_hydro_3"/>
    <property type="match status" value="1"/>
</dbReference>
<dbReference type="InterPro" id="IPR001764">
    <property type="entry name" value="Glyco_hydro_3_N"/>
</dbReference>
<dbReference type="InterPro" id="IPR017853">
    <property type="entry name" value="GH"/>
</dbReference>
<evidence type="ECO:0000256" key="3">
    <source>
        <dbReference type="ARBA" id="ARBA00012744"/>
    </source>
</evidence>
<dbReference type="STRING" id="313596.RB2501_10632"/>
<dbReference type="PANTHER" id="PTHR30620:SF16">
    <property type="entry name" value="LYSOSOMAL BETA GLUCOSIDASE"/>
    <property type="match status" value="1"/>
</dbReference>
<dbReference type="OrthoDB" id="9805821at2"/>
<dbReference type="GO" id="GO:0009251">
    <property type="term" value="P:glucan catabolic process"/>
    <property type="evidence" value="ECO:0007669"/>
    <property type="project" value="TreeGrafter"/>
</dbReference>
<evidence type="ECO:0000256" key="1">
    <source>
        <dbReference type="ARBA" id="ARBA00000448"/>
    </source>
</evidence>
<comment type="catalytic activity">
    <reaction evidence="1">
        <text>Hydrolysis of terminal, non-reducing beta-D-glucosyl residues with release of beta-D-glucose.</text>
        <dbReference type="EC" id="3.2.1.21"/>
    </reaction>
</comment>
<evidence type="ECO:0000313" key="10">
    <source>
        <dbReference type="Proteomes" id="UP000009049"/>
    </source>
</evidence>
<accession>A4CM83</accession>
<evidence type="ECO:0000256" key="6">
    <source>
        <dbReference type="ARBA" id="ARBA00023295"/>
    </source>
</evidence>
<keyword evidence="4 7" id="KW-0732">Signal</keyword>
<comment type="similarity">
    <text evidence="2">Belongs to the glycosyl hydrolase 3 family.</text>
</comment>
<dbReference type="FunFam" id="2.60.40.10:FF:000495">
    <property type="entry name" value="Periplasmic beta-glucosidase"/>
    <property type="match status" value="1"/>
</dbReference>
<evidence type="ECO:0000256" key="5">
    <source>
        <dbReference type="ARBA" id="ARBA00022801"/>
    </source>
</evidence>